<dbReference type="GO" id="GO:0006508">
    <property type="term" value="P:proteolysis"/>
    <property type="evidence" value="ECO:0007669"/>
    <property type="project" value="UniProtKB-KW"/>
</dbReference>
<dbReference type="Pfam" id="PF17919">
    <property type="entry name" value="RT_RNaseH_2"/>
    <property type="match status" value="1"/>
</dbReference>
<sequence>MPRRHFLTPCEKFTDKVKASIKEEVSKMLTLGVIEKSSSPSDSPVVLVPKAAASGAKPERRFCVDYRGLNSVTRTDAHPIPRAAELVDRLGTAKFLSTFDLTSGYWQIALTEGAKERSAFSTPDGHYQFRVMPFGLKNAPATFQRLVNRVLAGKDAYCSGYLDDIAVHSSSWEEHLLYLKEVLQALQQAGLTIKASKCQIGQGSVVYLRQLVGGGKVQPLQAKIETVKACQPPRTQTEVRAFLGLTGYYCRFVKGYATIVSPLIELTSKKQPRLLNWTEACQKAFDSLKKAMCTAPVLKAPDYSQEFIVQIDASEHSIGAVLAQLNEEGSDQPVAFISRRLLPQEKRWSAIEREAFALVWALKKLRPYLFGTYFHANADGPSAHSENPDVVSMFVICHWDRASQDPSAHKFVDYGGHSDPGGRREPPAWREPPEYRCAVKRPPQVFWVSHWAGGRLPKGRPPAQWETPLHEDAGSEWSRRSGGCATGAVAPVAYFSVCKADTEIQSGALLRGPLQCPCHWHGHCRGPQGPHDTPHRHPVPGGRNRQEQDGDEGVGIPCCHGGFPGQRKTGGTPPVFLF</sequence>
<dbReference type="Pfam" id="PF00078">
    <property type="entry name" value="RVT_1"/>
    <property type="match status" value="1"/>
</dbReference>
<proteinExistence type="inferred from homology"/>
<evidence type="ECO:0000256" key="3">
    <source>
        <dbReference type="ARBA" id="ARBA00022670"/>
    </source>
</evidence>
<evidence type="ECO:0000313" key="12">
    <source>
        <dbReference type="EMBL" id="KAJ1172733.1"/>
    </source>
</evidence>
<comment type="caution">
    <text evidence="12">The sequence shown here is derived from an EMBL/GenBank/DDBJ whole genome shotgun (WGS) entry which is preliminary data.</text>
</comment>
<dbReference type="SUPFAM" id="SSF56672">
    <property type="entry name" value="DNA/RNA polymerases"/>
    <property type="match status" value="1"/>
</dbReference>
<dbReference type="FunFam" id="3.10.20.370:FF:000001">
    <property type="entry name" value="Retrovirus-related Pol polyprotein from transposon 17.6-like protein"/>
    <property type="match status" value="1"/>
</dbReference>
<dbReference type="InterPro" id="IPR041577">
    <property type="entry name" value="RT_RNaseH_2"/>
</dbReference>
<dbReference type="PANTHER" id="PTHR33064">
    <property type="entry name" value="POL PROTEIN"/>
    <property type="match status" value="1"/>
</dbReference>
<evidence type="ECO:0000259" key="11">
    <source>
        <dbReference type="PROSITE" id="PS50878"/>
    </source>
</evidence>
<dbReference type="EC" id="3.1.26.4" evidence="2"/>
<evidence type="ECO:0000313" key="13">
    <source>
        <dbReference type="Proteomes" id="UP001066276"/>
    </source>
</evidence>
<protein>
    <recommendedName>
        <fullName evidence="2">ribonuclease H</fullName>
        <ecNumber evidence="2">3.1.26.4</ecNumber>
    </recommendedName>
</protein>
<dbReference type="Proteomes" id="UP001066276">
    <property type="component" value="Chromosome 4_1"/>
</dbReference>
<comment type="similarity">
    <text evidence="1">Belongs to the beta type-B retroviral polymerase family. HERV class-II K(HML-2) pol subfamily.</text>
</comment>
<name>A0AAV7TA05_PLEWA</name>
<dbReference type="CDD" id="cd09274">
    <property type="entry name" value="RNase_HI_RT_Ty3"/>
    <property type="match status" value="1"/>
</dbReference>
<keyword evidence="8" id="KW-0378">Hydrolase</keyword>
<keyword evidence="9" id="KW-0695">RNA-directed DNA polymerase</keyword>
<keyword evidence="13" id="KW-1185">Reference proteome</keyword>
<dbReference type="FunFam" id="3.10.10.10:FF:000007">
    <property type="entry name" value="Retrovirus-related Pol polyprotein from transposon 17.6-like Protein"/>
    <property type="match status" value="1"/>
</dbReference>
<evidence type="ECO:0000256" key="1">
    <source>
        <dbReference type="ARBA" id="ARBA00010879"/>
    </source>
</evidence>
<keyword evidence="3" id="KW-0645">Protease</keyword>
<dbReference type="InterPro" id="IPR043128">
    <property type="entry name" value="Rev_trsase/Diguanyl_cyclase"/>
</dbReference>
<feature type="compositionally biased region" description="Basic and acidic residues" evidence="10">
    <location>
        <begin position="468"/>
        <end position="479"/>
    </location>
</feature>
<dbReference type="InterPro" id="IPR051320">
    <property type="entry name" value="Viral_Replic_Matur_Polypro"/>
</dbReference>
<dbReference type="PROSITE" id="PS50878">
    <property type="entry name" value="RT_POL"/>
    <property type="match status" value="1"/>
</dbReference>
<evidence type="ECO:0000256" key="7">
    <source>
        <dbReference type="ARBA" id="ARBA00022759"/>
    </source>
</evidence>
<evidence type="ECO:0000256" key="5">
    <source>
        <dbReference type="ARBA" id="ARBA00022695"/>
    </source>
</evidence>
<dbReference type="Gene3D" id="3.30.70.270">
    <property type="match status" value="2"/>
</dbReference>
<gene>
    <name evidence="12" type="ORF">NDU88_004576</name>
</gene>
<dbReference type="AlphaFoldDB" id="A0AAV7TA05"/>
<dbReference type="EMBL" id="JANPWB010000007">
    <property type="protein sequence ID" value="KAJ1172733.1"/>
    <property type="molecule type" value="Genomic_DNA"/>
</dbReference>
<dbReference type="FunFam" id="3.30.70.270:FF:000020">
    <property type="entry name" value="Transposon Tf2-6 polyprotein-like Protein"/>
    <property type="match status" value="1"/>
</dbReference>
<dbReference type="InterPro" id="IPR000477">
    <property type="entry name" value="RT_dom"/>
</dbReference>
<evidence type="ECO:0000256" key="2">
    <source>
        <dbReference type="ARBA" id="ARBA00012180"/>
    </source>
</evidence>
<keyword evidence="7" id="KW-0255">Endonuclease</keyword>
<evidence type="ECO:0000256" key="9">
    <source>
        <dbReference type="ARBA" id="ARBA00022918"/>
    </source>
</evidence>
<feature type="domain" description="Reverse transcriptase" evidence="11">
    <location>
        <begin position="29"/>
        <end position="212"/>
    </location>
</feature>
<evidence type="ECO:0000256" key="8">
    <source>
        <dbReference type="ARBA" id="ARBA00022801"/>
    </source>
</evidence>
<keyword evidence="4" id="KW-0808">Transferase</keyword>
<organism evidence="12 13">
    <name type="scientific">Pleurodeles waltl</name>
    <name type="common">Iberian ribbed newt</name>
    <dbReference type="NCBI Taxonomy" id="8319"/>
    <lineage>
        <taxon>Eukaryota</taxon>
        <taxon>Metazoa</taxon>
        <taxon>Chordata</taxon>
        <taxon>Craniata</taxon>
        <taxon>Vertebrata</taxon>
        <taxon>Euteleostomi</taxon>
        <taxon>Amphibia</taxon>
        <taxon>Batrachia</taxon>
        <taxon>Caudata</taxon>
        <taxon>Salamandroidea</taxon>
        <taxon>Salamandridae</taxon>
        <taxon>Pleurodelinae</taxon>
        <taxon>Pleurodeles</taxon>
    </lineage>
</organism>
<reference evidence="12" key="1">
    <citation type="journal article" date="2022" name="bioRxiv">
        <title>Sequencing and chromosome-scale assembly of the giantPleurodeles waltlgenome.</title>
        <authorList>
            <person name="Brown T."/>
            <person name="Elewa A."/>
            <person name="Iarovenko S."/>
            <person name="Subramanian E."/>
            <person name="Araus A.J."/>
            <person name="Petzold A."/>
            <person name="Susuki M."/>
            <person name="Suzuki K.-i.T."/>
            <person name="Hayashi T."/>
            <person name="Toyoda A."/>
            <person name="Oliveira C."/>
            <person name="Osipova E."/>
            <person name="Leigh N.D."/>
            <person name="Simon A."/>
            <person name="Yun M.H."/>
        </authorList>
    </citation>
    <scope>NUCLEOTIDE SEQUENCE</scope>
    <source>
        <strain evidence="12">20211129_DDA</strain>
        <tissue evidence="12">Liver</tissue>
    </source>
</reference>
<feature type="region of interest" description="Disordered" evidence="10">
    <location>
        <begin position="458"/>
        <end position="479"/>
    </location>
</feature>
<keyword evidence="6" id="KW-0540">Nuclease</keyword>
<dbReference type="GO" id="GO:0008233">
    <property type="term" value="F:peptidase activity"/>
    <property type="evidence" value="ECO:0007669"/>
    <property type="project" value="UniProtKB-KW"/>
</dbReference>
<accession>A0AAV7TA05</accession>
<keyword evidence="5" id="KW-0548">Nucleotidyltransferase</keyword>
<dbReference type="Gene3D" id="3.10.10.10">
    <property type="entry name" value="HIV Type 1 Reverse Transcriptase, subunit A, domain 1"/>
    <property type="match status" value="1"/>
</dbReference>
<dbReference type="PANTHER" id="PTHR33064:SF29">
    <property type="entry name" value="PEPTIDASE A2 DOMAIN-CONTAINING PROTEIN-RELATED"/>
    <property type="match status" value="1"/>
</dbReference>
<dbReference type="InterPro" id="IPR043502">
    <property type="entry name" value="DNA/RNA_pol_sf"/>
</dbReference>
<evidence type="ECO:0000256" key="6">
    <source>
        <dbReference type="ARBA" id="ARBA00022722"/>
    </source>
</evidence>
<dbReference type="CDD" id="cd01647">
    <property type="entry name" value="RT_LTR"/>
    <property type="match status" value="1"/>
</dbReference>
<dbReference type="GO" id="GO:0003964">
    <property type="term" value="F:RNA-directed DNA polymerase activity"/>
    <property type="evidence" value="ECO:0007669"/>
    <property type="project" value="UniProtKB-KW"/>
</dbReference>
<dbReference type="GO" id="GO:0004523">
    <property type="term" value="F:RNA-DNA hybrid ribonuclease activity"/>
    <property type="evidence" value="ECO:0007669"/>
    <property type="project" value="UniProtKB-EC"/>
</dbReference>
<evidence type="ECO:0000256" key="10">
    <source>
        <dbReference type="SAM" id="MobiDB-lite"/>
    </source>
</evidence>
<feature type="region of interest" description="Disordered" evidence="10">
    <location>
        <begin position="527"/>
        <end position="554"/>
    </location>
</feature>
<evidence type="ECO:0000256" key="4">
    <source>
        <dbReference type="ARBA" id="ARBA00022679"/>
    </source>
</evidence>